<dbReference type="GO" id="GO:0005975">
    <property type="term" value="P:carbohydrate metabolic process"/>
    <property type="evidence" value="ECO:0007669"/>
    <property type="project" value="InterPro"/>
</dbReference>
<dbReference type="Proteomes" id="UP000231644">
    <property type="component" value="Unassembled WGS sequence"/>
</dbReference>
<reference evidence="2 3" key="1">
    <citation type="submission" date="2016-10" db="EMBL/GenBank/DDBJ databases">
        <authorList>
            <person name="de Groot N.N."/>
        </authorList>
    </citation>
    <scope>NUCLEOTIDE SEQUENCE [LARGE SCALE GENOMIC DNA]</scope>
    <source>
        <strain evidence="2 3">DSM 29619</strain>
    </source>
</reference>
<feature type="compositionally biased region" description="Low complexity" evidence="1">
    <location>
        <begin position="98"/>
        <end position="124"/>
    </location>
</feature>
<dbReference type="OrthoDB" id="7658418at2"/>
<dbReference type="InterPro" id="IPR006837">
    <property type="entry name" value="Divergent_DAC"/>
</dbReference>
<proteinExistence type="predicted"/>
<feature type="compositionally biased region" description="Low complexity" evidence="1">
    <location>
        <begin position="177"/>
        <end position="196"/>
    </location>
</feature>
<keyword evidence="3" id="KW-1185">Reference proteome</keyword>
<protein>
    <submittedName>
        <fullName evidence="2">Uncharacterized conserved protein YibQ, putative polysaccharide deacetylase 2 family</fullName>
    </submittedName>
</protein>
<dbReference type="AlphaFoldDB" id="A0A1I1M5T4"/>
<evidence type="ECO:0000313" key="3">
    <source>
        <dbReference type="Proteomes" id="UP000231644"/>
    </source>
</evidence>
<sequence>MLRGIIQGGIWGLALALAIGAILSLSIPLHRSGPPTATLPLVPEGAAFDDARADLPVRLPTPIEAPVSPEGRAVTQPQGPTPEDTAALDADTRTGGETPELAAPVAPLAEAPDAAPSSDVAAPTPIAPVLPSPQAMTPEAPAGDTLALVDRETPQPPRAAPDAAITGFPSADLDDMTVTPAPDAPPATARTPEALPQTPADPAVPPVSTGPVSTGDVPADKAQDTGEESAPAALDEPAGMEQPTEEASAEASDKSGAEAPAEPKVSETAPIEAPSPKAMTEAAPADAETAAPTAPPSASADPAPQPTAPDTTTEAAPARPRLPTTETPIEPQTETPAEDPVARSLPGTPGIRIIDRTDPAPEAPEVALTEPTPDPAPATDTAPIDRFAAPFDNPEGKPILSIVMIDDGTAGIPLPDSFPYPLSIAVPVSRPDAPEAMRRYRNEGHEVLALVDLPRGATPQDLSVAAQDWLARMDQVVAVMEAPSAEGTSALQAGRAIGEQLASILETSGHGVLLYPQGLDTTRKLASRKGVPAATIFRDLDAEGQNASVIRRFLDNSAFKAGVEGSVILVTRLRPDTIEALLIWGLADRASRVALAPVSHALKAAAP</sequence>
<evidence type="ECO:0000313" key="2">
    <source>
        <dbReference type="EMBL" id="SFC80585.1"/>
    </source>
</evidence>
<feature type="region of interest" description="Disordered" evidence="1">
    <location>
        <begin position="61"/>
        <end position="140"/>
    </location>
</feature>
<feature type="compositionally biased region" description="Low complexity" evidence="1">
    <location>
        <begin position="280"/>
        <end position="335"/>
    </location>
</feature>
<gene>
    <name evidence="2" type="ORF">SAMN05421762_2267</name>
</gene>
<dbReference type="Pfam" id="PF04748">
    <property type="entry name" value="Polysacc_deac_2"/>
    <property type="match status" value="1"/>
</dbReference>
<name>A0A1I1M5T4_9RHOB</name>
<dbReference type="STRING" id="517719.SAMN05421762_2267"/>
<feature type="region of interest" description="Disordered" evidence="1">
    <location>
        <begin position="152"/>
        <end position="384"/>
    </location>
</feature>
<dbReference type="Gene3D" id="3.20.20.370">
    <property type="entry name" value="Glycoside hydrolase/deacetylase"/>
    <property type="match status" value="1"/>
</dbReference>
<organism evidence="2 3">
    <name type="scientific">Pseudooceanicola nitratireducens</name>
    <dbReference type="NCBI Taxonomy" id="517719"/>
    <lineage>
        <taxon>Bacteria</taxon>
        <taxon>Pseudomonadati</taxon>
        <taxon>Pseudomonadota</taxon>
        <taxon>Alphaproteobacteria</taxon>
        <taxon>Rhodobacterales</taxon>
        <taxon>Paracoccaceae</taxon>
        <taxon>Pseudooceanicola</taxon>
    </lineage>
</organism>
<accession>A0A1I1M5T4</accession>
<dbReference type="RefSeq" id="WP_139199435.1">
    <property type="nucleotide sequence ID" value="NZ_FNZG01000001.1"/>
</dbReference>
<dbReference type="InterPro" id="IPR011330">
    <property type="entry name" value="Glyco_hydro/deAcase_b/a-brl"/>
</dbReference>
<dbReference type="EMBL" id="FOLX01000001">
    <property type="protein sequence ID" value="SFC80585.1"/>
    <property type="molecule type" value="Genomic_DNA"/>
</dbReference>
<evidence type="ECO:0000256" key="1">
    <source>
        <dbReference type="SAM" id="MobiDB-lite"/>
    </source>
</evidence>
<dbReference type="SUPFAM" id="SSF88713">
    <property type="entry name" value="Glycoside hydrolase/deacetylase"/>
    <property type="match status" value="1"/>
</dbReference>